<name>A0A9D5C0U6_9LILI</name>
<proteinExistence type="predicted"/>
<evidence type="ECO:0000313" key="3">
    <source>
        <dbReference type="EMBL" id="KAJ0964400.1"/>
    </source>
</evidence>
<dbReference type="Pfam" id="PF08392">
    <property type="entry name" value="FAE1_CUT1_RppA"/>
    <property type="match status" value="1"/>
</dbReference>
<dbReference type="InterPro" id="IPR016039">
    <property type="entry name" value="Thiolase-like"/>
</dbReference>
<keyword evidence="1" id="KW-0808">Transferase</keyword>
<reference evidence="3" key="2">
    <citation type="journal article" date="2022" name="Hortic Res">
        <title>The genome of Dioscorea zingiberensis sheds light on the biosynthesis, origin and evolution of the medicinally important diosgenin saponins.</title>
        <authorList>
            <person name="Li Y."/>
            <person name="Tan C."/>
            <person name="Li Z."/>
            <person name="Guo J."/>
            <person name="Li S."/>
            <person name="Chen X."/>
            <person name="Wang C."/>
            <person name="Dai X."/>
            <person name="Yang H."/>
            <person name="Song W."/>
            <person name="Hou L."/>
            <person name="Xu J."/>
            <person name="Tong Z."/>
            <person name="Xu A."/>
            <person name="Yuan X."/>
            <person name="Wang W."/>
            <person name="Yang Q."/>
            <person name="Chen L."/>
            <person name="Sun Z."/>
            <person name="Wang K."/>
            <person name="Pan B."/>
            <person name="Chen J."/>
            <person name="Bao Y."/>
            <person name="Liu F."/>
            <person name="Qi X."/>
            <person name="Gang D.R."/>
            <person name="Wen J."/>
            <person name="Li J."/>
        </authorList>
    </citation>
    <scope>NUCLEOTIDE SEQUENCE</scope>
    <source>
        <strain evidence="3">Dzin_1.0</strain>
    </source>
</reference>
<dbReference type="GO" id="GO:0016747">
    <property type="term" value="F:acyltransferase activity, transferring groups other than amino-acyl groups"/>
    <property type="evidence" value="ECO:0007669"/>
    <property type="project" value="InterPro"/>
</dbReference>
<keyword evidence="1" id="KW-0012">Acyltransferase</keyword>
<dbReference type="InterPro" id="IPR013601">
    <property type="entry name" value="FAE1_typ3_polyketide_synth"/>
</dbReference>
<evidence type="ECO:0000256" key="1">
    <source>
        <dbReference type="ARBA" id="ARBA00023315"/>
    </source>
</evidence>
<comment type="caution">
    <text evidence="3">The sequence shown here is derived from an EMBL/GenBank/DDBJ whole genome shotgun (WGS) entry which is preliminary data.</text>
</comment>
<protein>
    <recommendedName>
        <fullName evidence="2">FAE domain-containing protein</fullName>
    </recommendedName>
</protein>
<evidence type="ECO:0000313" key="4">
    <source>
        <dbReference type="Proteomes" id="UP001085076"/>
    </source>
</evidence>
<feature type="domain" description="FAE" evidence="2">
    <location>
        <begin position="1"/>
        <end position="215"/>
    </location>
</feature>
<dbReference type="PANTHER" id="PTHR31561">
    <property type="entry name" value="3-KETOACYL-COA SYNTHASE"/>
    <property type="match status" value="1"/>
</dbReference>
<accession>A0A9D5C0U6</accession>
<sequence>MAKVISSSGLSDETCLPSPLHYIPPRTHHDDCIQEAYTLLFPVLEDLFSKTTISPRDVDVLVLNCSGFCPSPSLSAIIVNGFAMHQRVKTFNISGMGCSASAISLDVARTLLQVHRGSYAVVVSTEVLSTGWYPGKDRRKLLLNCSFRTGSAAVLLSSKNEARGKSKYKLLHLVRSQRASDDKAHQSAIREEDSEGITGFTLERIYLKQVAMAALYLRAILSSGKTPVPDFLSAVQHYCMPASWKAVIEEVGRGLGVGPNEMDPALTMFRRFGNQSSSSMWYQLAYLEAKGRVSKGERVWQLAIGSGPKCNSLV</sequence>
<dbReference type="AlphaFoldDB" id="A0A9D5C0U6"/>
<organism evidence="3 4">
    <name type="scientific">Dioscorea zingiberensis</name>
    <dbReference type="NCBI Taxonomy" id="325984"/>
    <lineage>
        <taxon>Eukaryota</taxon>
        <taxon>Viridiplantae</taxon>
        <taxon>Streptophyta</taxon>
        <taxon>Embryophyta</taxon>
        <taxon>Tracheophyta</taxon>
        <taxon>Spermatophyta</taxon>
        <taxon>Magnoliopsida</taxon>
        <taxon>Liliopsida</taxon>
        <taxon>Dioscoreales</taxon>
        <taxon>Dioscoreaceae</taxon>
        <taxon>Dioscorea</taxon>
    </lineage>
</organism>
<evidence type="ECO:0000259" key="2">
    <source>
        <dbReference type="Pfam" id="PF08392"/>
    </source>
</evidence>
<dbReference type="OrthoDB" id="329835at2759"/>
<dbReference type="GO" id="GO:0006633">
    <property type="term" value="P:fatty acid biosynthetic process"/>
    <property type="evidence" value="ECO:0007669"/>
    <property type="project" value="InterPro"/>
</dbReference>
<dbReference type="SUPFAM" id="SSF53901">
    <property type="entry name" value="Thiolase-like"/>
    <property type="match status" value="2"/>
</dbReference>
<dbReference type="GO" id="GO:0016020">
    <property type="term" value="C:membrane"/>
    <property type="evidence" value="ECO:0007669"/>
    <property type="project" value="InterPro"/>
</dbReference>
<dbReference type="Proteomes" id="UP001085076">
    <property type="component" value="Miscellaneous, Linkage group lg09"/>
</dbReference>
<reference evidence="3" key="1">
    <citation type="submission" date="2021-03" db="EMBL/GenBank/DDBJ databases">
        <authorList>
            <person name="Li Z."/>
            <person name="Yang C."/>
        </authorList>
    </citation>
    <scope>NUCLEOTIDE SEQUENCE</scope>
    <source>
        <strain evidence="3">Dzin_1.0</strain>
        <tissue evidence="3">Leaf</tissue>
    </source>
</reference>
<dbReference type="Gene3D" id="3.40.47.10">
    <property type="match status" value="1"/>
</dbReference>
<dbReference type="EMBL" id="JAGGNH010000009">
    <property type="protein sequence ID" value="KAJ0964400.1"/>
    <property type="molecule type" value="Genomic_DNA"/>
</dbReference>
<dbReference type="InterPro" id="IPR012392">
    <property type="entry name" value="3-ktacl-CoA_syn"/>
</dbReference>
<keyword evidence="4" id="KW-1185">Reference proteome</keyword>
<gene>
    <name evidence="3" type="ORF">J5N97_029522</name>
</gene>